<feature type="chain" id="PRO_5006132709" description="Peptidase S1 domain-containing protein" evidence="4">
    <location>
        <begin position="24"/>
        <end position="509"/>
    </location>
</feature>
<proteinExistence type="predicted"/>
<dbReference type="PANTHER" id="PTHR43343:SF3">
    <property type="entry name" value="PROTEASE DO-LIKE 8, CHLOROPLASTIC"/>
    <property type="match status" value="1"/>
</dbReference>
<protein>
    <recommendedName>
        <fullName evidence="7">Peptidase S1 domain-containing protein</fullName>
    </recommendedName>
</protein>
<evidence type="ECO:0008006" key="7">
    <source>
        <dbReference type="Google" id="ProtNLM"/>
    </source>
</evidence>
<evidence type="ECO:0000313" key="6">
    <source>
        <dbReference type="Proteomes" id="UP000050430"/>
    </source>
</evidence>
<name>A0A0P6WYM8_9CHLR</name>
<dbReference type="PRINTS" id="PR00834">
    <property type="entry name" value="PROTEASES2C"/>
</dbReference>
<keyword evidence="2" id="KW-0378">Hydrolase</keyword>
<dbReference type="InterPro" id="IPR009003">
    <property type="entry name" value="Peptidase_S1_PA"/>
</dbReference>
<evidence type="ECO:0000313" key="5">
    <source>
        <dbReference type="EMBL" id="KPL71724.1"/>
    </source>
</evidence>
<dbReference type="OrthoDB" id="277520at2"/>
<dbReference type="STRING" id="229920.ADM99_09730"/>
<dbReference type="Gene3D" id="2.60.120.560">
    <property type="entry name" value="Exo-inulinase, domain 1"/>
    <property type="match status" value="1"/>
</dbReference>
<reference evidence="5 6" key="1">
    <citation type="submission" date="2015-07" db="EMBL/GenBank/DDBJ databases">
        <title>Genome sequence of Leptolinea tardivitalis DSM 16556.</title>
        <authorList>
            <person name="Hemp J."/>
            <person name="Ward L.M."/>
            <person name="Pace L.A."/>
            <person name="Fischer W.W."/>
        </authorList>
    </citation>
    <scope>NUCLEOTIDE SEQUENCE [LARGE SCALE GENOMIC DNA]</scope>
    <source>
        <strain evidence="5 6">YMTK-2</strain>
    </source>
</reference>
<evidence type="ECO:0000256" key="3">
    <source>
        <dbReference type="SAM" id="MobiDB-lite"/>
    </source>
</evidence>
<organism evidence="5 6">
    <name type="scientific">Leptolinea tardivitalis</name>
    <dbReference type="NCBI Taxonomy" id="229920"/>
    <lineage>
        <taxon>Bacteria</taxon>
        <taxon>Bacillati</taxon>
        <taxon>Chloroflexota</taxon>
        <taxon>Anaerolineae</taxon>
        <taxon>Anaerolineales</taxon>
        <taxon>Anaerolineaceae</taxon>
        <taxon>Leptolinea</taxon>
    </lineage>
</organism>
<dbReference type="AlphaFoldDB" id="A0A0P6WYM8"/>
<sequence>MTKNRKILIAAILLTGLCSVSLAAVLLFNSPIFKPAEKSPTPVVISTIQTELNLSNLKITRTPFAGKRSIPFQSVVLITALYYENGSLQEGWTGSGTFITKDGLILTNAHVVLSDENFKVDMLTIAPTVSADEKPQPSYIAKVVQADASLDLAILKIASDLNGNPVDPKTLNFPAVKLGDSDSLTLGDKLTILGYPGIGGDTITLTSGEVAGFTGETGIGNRAFIKTSATIAGGNSGGLAANDAGELVGIPTQLGSGSDTGIVDCRNLADTNGDGVIDENDTCIPTGGFINSLRPVNLARPLIEAAKRGEVNILSDSEAPSKEESPDSGGVLYTDDFSTTNTGWTVQNDTDGYVGYGDRNYIIQVTSPQMILSGTSGYEAANVVIDVSVQVIQGTGKGDFGLICRQQSDGSNYAFEIREDGYASIWKNNSGTISPLVDWKYFPEVQQNSIKRLTAACVGRQLGLGIDGKMLISTSDSDFSTGDTGLIAGTWDIAGLTVAFDDFQIRSPK</sequence>
<keyword evidence="6" id="KW-1185">Reference proteome</keyword>
<dbReference type="Proteomes" id="UP000050430">
    <property type="component" value="Unassembled WGS sequence"/>
</dbReference>
<evidence type="ECO:0000256" key="4">
    <source>
        <dbReference type="SAM" id="SignalP"/>
    </source>
</evidence>
<dbReference type="PANTHER" id="PTHR43343">
    <property type="entry name" value="PEPTIDASE S12"/>
    <property type="match status" value="1"/>
</dbReference>
<dbReference type="Gene3D" id="2.40.10.120">
    <property type="match status" value="1"/>
</dbReference>
<keyword evidence="1" id="KW-0645">Protease</keyword>
<accession>A0A0P6WYM8</accession>
<evidence type="ECO:0000256" key="2">
    <source>
        <dbReference type="ARBA" id="ARBA00022801"/>
    </source>
</evidence>
<dbReference type="EMBL" id="LGCK01000010">
    <property type="protein sequence ID" value="KPL71724.1"/>
    <property type="molecule type" value="Genomic_DNA"/>
</dbReference>
<comment type="caution">
    <text evidence="5">The sequence shown here is derived from an EMBL/GenBank/DDBJ whole genome shotgun (WGS) entry which is preliminary data.</text>
</comment>
<dbReference type="InterPro" id="IPR001940">
    <property type="entry name" value="Peptidase_S1C"/>
</dbReference>
<keyword evidence="4" id="KW-0732">Signal</keyword>
<dbReference type="InterPro" id="IPR051201">
    <property type="entry name" value="Chloro_Bact_Ser_Proteases"/>
</dbReference>
<dbReference type="SUPFAM" id="SSF50494">
    <property type="entry name" value="Trypsin-like serine proteases"/>
    <property type="match status" value="1"/>
</dbReference>
<dbReference type="GO" id="GO:0006508">
    <property type="term" value="P:proteolysis"/>
    <property type="evidence" value="ECO:0007669"/>
    <property type="project" value="UniProtKB-KW"/>
</dbReference>
<dbReference type="RefSeq" id="WP_062420325.1">
    <property type="nucleotide sequence ID" value="NZ_BBYA01000001.1"/>
</dbReference>
<dbReference type="GO" id="GO:0004252">
    <property type="term" value="F:serine-type endopeptidase activity"/>
    <property type="evidence" value="ECO:0007669"/>
    <property type="project" value="InterPro"/>
</dbReference>
<feature type="region of interest" description="Disordered" evidence="3">
    <location>
        <begin position="314"/>
        <end position="333"/>
    </location>
</feature>
<feature type="signal peptide" evidence="4">
    <location>
        <begin position="1"/>
        <end position="23"/>
    </location>
</feature>
<evidence type="ECO:0000256" key="1">
    <source>
        <dbReference type="ARBA" id="ARBA00022670"/>
    </source>
</evidence>
<gene>
    <name evidence="5" type="ORF">ADM99_09730</name>
</gene>
<dbReference type="Pfam" id="PF13365">
    <property type="entry name" value="Trypsin_2"/>
    <property type="match status" value="1"/>
</dbReference>